<dbReference type="PANTHER" id="PTHR42786:SF7">
    <property type="entry name" value="TRNA_RRNA METHYLTRANSFERASE SPOU TYPE DOMAIN-CONTAINING PROTEIN"/>
    <property type="match status" value="1"/>
</dbReference>
<evidence type="ECO:0000256" key="2">
    <source>
        <dbReference type="ARBA" id="ARBA00022603"/>
    </source>
</evidence>
<evidence type="ECO:0000256" key="1">
    <source>
        <dbReference type="ARBA" id="ARBA00007228"/>
    </source>
</evidence>
<dbReference type="SUPFAM" id="SSF75217">
    <property type="entry name" value="alpha/beta knot"/>
    <property type="match status" value="1"/>
</dbReference>
<proteinExistence type="inferred from homology"/>
<evidence type="ECO:0000259" key="7">
    <source>
        <dbReference type="Pfam" id="PF00588"/>
    </source>
</evidence>
<comment type="caution">
    <text evidence="8">The sequence shown here is derived from an EMBL/GenBank/DDBJ whole genome shotgun (WGS) entry which is preliminary data.</text>
</comment>
<dbReference type="InterPro" id="IPR001537">
    <property type="entry name" value="SpoU_MeTrfase"/>
</dbReference>
<dbReference type="NCBIfam" id="TIGR00050">
    <property type="entry name" value="rRNA_methyl_1"/>
    <property type="match status" value="1"/>
</dbReference>
<feature type="domain" description="tRNA/rRNA methyltransferase SpoU type" evidence="7">
    <location>
        <begin position="12"/>
        <end position="162"/>
    </location>
</feature>
<organism evidence="8 9">
    <name type="scientific">Mesorhizobium retamae</name>
    <dbReference type="NCBI Taxonomy" id="2912854"/>
    <lineage>
        <taxon>Bacteria</taxon>
        <taxon>Pseudomonadati</taxon>
        <taxon>Pseudomonadota</taxon>
        <taxon>Alphaproteobacteria</taxon>
        <taxon>Hyphomicrobiales</taxon>
        <taxon>Phyllobacteriaceae</taxon>
        <taxon>Mesorhizobium</taxon>
    </lineage>
</organism>
<reference evidence="8 9" key="1">
    <citation type="submission" date="2022-02" db="EMBL/GenBank/DDBJ databases">
        <title>Draft genome sequence of Mezorhizobium retamae strain IRAMC:0171 isolated from Retama raetam nodules.</title>
        <authorList>
            <person name="Bengaied R."/>
            <person name="Sbissi I."/>
            <person name="Huber K."/>
            <person name="Ghodbane F."/>
            <person name="Nouioui I."/>
            <person name="Tarhouni M."/>
            <person name="Gtari M."/>
        </authorList>
    </citation>
    <scope>NUCLEOTIDE SEQUENCE [LARGE SCALE GENOMIC DNA]</scope>
    <source>
        <strain evidence="8 9">IRAMC:0171</strain>
    </source>
</reference>
<keyword evidence="3" id="KW-0808">Transferase</keyword>
<keyword evidence="9" id="KW-1185">Reference proteome</keyword>
<keyword evidence="2 5" id="KW-0489">Methyltransferase</keyword>
<dbReference type="Proteomes" id="UP001201701">
    <property type="component" value="Unassembled WGS sequence"/>
</dbReference>
<comment type="subunit">
    <text evidence="5">Homodimer.</text>
</comment>
<dbReference type="CDD" id="cd18093">
    <property type="entry name" value="SpoU-like_TrmJ"/>
    <property type="match status" value="1"/>
</dbReference>
<evidence type="ECO:0000256" key="6">
    <source>
        <dbReference type="SAM" id="MobiDB-lite"/>
    </source>
</evidence>
<dbReference type="RefSeq" id="WP_239364154.1">
    <property type="nucleotide sequence ID" value="NZ_JAKREW010000006.1"/>
</dbReference>
<feature type="compositionally biased region" description="Basic and acidic residues" evidence="6">
    <location>
        <begin position="249"/>
        <end position="272"/>
    </location>
</feature>
<keyword evidence="5" id="KW-0819">tRNA processing</keyword>
<dbReference type="InterPro" id="IPR029026">
    <property type="entry name" value="tRNA_m1G_MTases_N"/>
</dbReference>
<dbReference type="PANTHER" id="PTHR42786">
    <property type="entry name" value="TRNA/RRNA METHYLTRANSFERASE"/>
    <property type="match status" value="1"/>
</dbReference>
<dbReference type="Gene3D" id="3.40.1280.10">
    <property type="match status" value="1"/>
</dbReference>
<dbReference type="InterPro" id="IPR029028">
    <property type="entry name" value="Alpha/beta_knot_MTases"/>
</dbReference>
<keyword evidence="4 5" id="KW-0949">S-adenosyl-L-methionine</keyword>
<dbReference type="GO" id="GO:0032259">
    <property type="term" value="P:methylation"/>
    <property type="evidence" value="ECO:0007669"/>
    <property type="project" value="UniProtKB-KW"/>
</dbReference>
<dbReference type="InterPro" id="IPR004384">
    <property type="entry name" value="RNA_MeTrfase_TrmJ/LasT"/>
</dbReference>
<protein>
    <recommendedName>
        <fullName evidence="5">tRNA (cytidine/uridine-2'-O-)-methyltransferase TrmJ</fullName>
        <ecNumber evidence="5">2.1.1.200</ecNumber>
    </recommendedName>
    <alternativeName>
        <fullName evidence="5">tRNA (cytidine(32)/uridine(32)-2'-O)-methyltransferase</fullName>
    </alternativeName>
    <alternativeName>
        <fullName evidence="5">tRNA Cm32/Um32 methyltransferase</fullName>
    </alternativeName>
</protein>
<dbReference type="EMBL" id="JAKREW010000006">
    <property type="protein sequence ID" value="MCG7505294.1"/>
    <property type="molecule type" value="Genomic_DNA"/>
</dbReference>
<comment type="subcellular location">
    <subcellularLocation>
        <location evidence="5">Cytoplasm</location>
    </subcellularLocation>
</comment>
<feature type="region of interest" description="Disordered" evidence="6">
    <location>
        <begin position="249"/>
        <end position="291"/>
    </location>
</feature>
<evidence type="ECO:0000256" key="4">
    <source>
        <dbReference type="ARBA" id="ARBA00022691"/>
    </source>
</evidence>
<dbReference type="PIRSF" id="PIRSF004808">
    <property type="entry name" value="LasT"/>
    <property type="match status" value="1"/>
</dbReference>
<dbReference type="EC" id="2.1.1.200" evidence="5"/>
<evidence type="ECO:0000256" key="3">
    <source>
        <dbReference type="ARBA" id="ARBA00022679"/>
    </source>
</evidence>
<comment type="catalytic activity">
    <reaction evidence="5">
        <text>uridine(32) in tRNA + S-adenosyl-L-methionine = 2'-O-methyluridine(32) in tRNA + S-adenosyl-L-homocysteine + H(+)</text>
        <dbReference type="Rhea" id="RHEA:42936"/>
        <dbReference type="Rhea" id="RHEA-COMP:10107"/>
        <dbReference type="Rhea" id="RHEA-COMP:10290"/>
        <dbReference type="ChEBI" id="CHEBI:15378"/>
        <dbReference type="ChEBI" id="CHEBI:57856"/>
        <dbReference type="ChEBI" id="CHEBI:59789"/>
        <dbReference type="ChEBI" id="CHEBI:65315"/>
        <dbReference type="ChEBI" id="CHEBI:74478"/>
        <dbReference type="EC" id="2.1.1.200"/>
    </reaction>
</comment>
<evidence type="ECO:0000313" key="8">
    <source>
        <dbReference type="EMBL" id="MCG7505294.1"/>
    </source>
</evidence>
<comment type="catalytic activity">
    <reaction evidence="5">
        <text>cytidine(32) in tRNA + S-adenosyl-L-methionine = 2'-O-methylcytidine(32) in tRNA + S-adenosyl-L-homocysteine + H(+)</text>
        <dbReference type="Rhea" id="RHEA:42932"/>
        <dbReference type="Rhea" id="RHEA-COMP:10288"/>
        <dbReference type="Rhea" id="RHEA-COMP:10289"/>
        <dbReference type="ChEBI" id="CHEBI:15378"/>
        <dbReference type="ChEBI" id="CHEBI:57856"/>
        <dbReference type="ChEBI" id="CHEBI:59789"/>
        <dbReference type="ChEBI" id="CHEBI:74495"/>
        <dbReference type="ChEBI" id="CHEBI:82748"/>
        <dbReference type="EC" id="2.1.1.200"/>
    </reaction>
</comment>
<gene>
    <name evidence="5" type="primary">trmJ</name>
    <name evidence="8" type="ORF">L4923_09700</name>
</gene>
<keyword evidence="5" id="KW-0963">Cytoplasm</keyword>
<accession>A0ABS9QD00</accession>
<dbReference type="GO" id="GO:0008168">
    <property type="term" value="F:methyltransferase activity"/>
    <property type="evidence" value="ECO:0007669"/>
    <property type="project" value="UniProtKB-KW"/>
</dbReference>
<comment type="similarity">
    <text evidence="1">Belongs to the class IV-like SAM-binding methyltransferase superfamily. RNA methyltransferase TrmH family.</text>
</comment>
<dbReference type="Gene3D" id="1.10.8.590">
    <property type="match status" value="1"/>
</dbReference>
<name>A0ABS9QD00_9HYPH</name>
<evidence type="ECO:0000313" key="9">
    <source>
        <dbReference type="Proteomes" id="UP001201701"/>
    </source>
</evidence>
<comment type="function">
    <text evidence="5">Catalyzes the formation of 2'O-methylated cytidine (Cm32) or 2'O-methylated uridine (Um32) at position 32 in tRNA.</text>
</comment>
<evidence type="ECO:0000256" key="5">
    <source>
        <dbReference type="RuleBase" id="RU362024"/>
    </source>
</evidence>
<sequence>MTNSPEQAAGPAIILVEPQLGENIGMVARAMANFGLGELRLINPRDGWPSEKARAAASRADHVIDAIKLYDDLPSAIADLNFVFATTARERDGFKPVRGPVEAGRSLRARTRDGLKTGILFGRERFGLYNDEVGLADEIVTFPVDPAFSSLNIAQAVLLMSYEWMKSGLEKETDTNFSTPEMLPATKEQLHGLFAHLEAALEARGYFRPAAKKPKMVDNLRAVLTRAGFAEPELKVLRGVVASLDYFSPKEPRGAGYPERKAKADRAAHPSEDGDDADTLPPVCGKGLDND</sequence>
<dbReference type="Pfam" id="PF00588">
    <property type="entry name" value="SpoU_methylase"/>
    <property type="match status" value="1"/>
</dbReference>